<dbReference type="InterPro" id="IPR010998">
    <property type="entry name" value="Integrase_recombinase_N"/>
</dbReference>
<dbReference type="RefSeq" id="WP_071793607.1">
    <property type="nucleotide sequence ID" value="NZ_LZDD01000001.1"/>
</dbReference>
<protein>
    <submittedName>
        <fullName evidence="6">Recombinase XerD</fullName>
    </submittedName>
</protein>
<dbReference type="InterPro" id="IPR011010">
    <property type="entry name" value="DNA_brk_join_enz"/>
</dbReference>
<sequence length="248" mass="29148">MIDLIETFLATKELSKASKSAYRYDLLQFVDIVNEKMSSEKMRRYQFEVSGLSDAARRRKFSTVNQFLYFLYQISYLKDYFHIDEKVRQDKPKPELTDTIKSVDFLQESGQKRGQLIALLILELGLLPNEIANLKVENCLLALQMVKIETNGQQRVLEIPQKLLPLMEIFVNQKQVYLFDHQGKTFSRQWFYKELKAFLKSLELEEVTAQDLRRHFIMKEKSKGKSILAISQQLGLKSPVTLEKYFKD</sequence>
<dbReference type="InterPro" id="IPR044068">
    <property type="entry name" value="CB"/>
</dbReference>
<evidence type="ECO:0000313" key="6">
    <source>
        <dbReference type="EMBL" id="OJF72911.1"/>
    </source>
</evidence>
<keyword evidence="7" id="KW-1185">Reference proteome</keyword>
<accession>A0A1L8MQ58</accession>
<dbReference type="Gene3D" id="1.10.443.10">
    <property type="entry name" value="Intergrase catalytic core"/>
    <property type="match status" value="1"/>
</dbReference>
<comment type="caution">
    <text evidence="6">The sequence shown here is derived from an EMBL/GenBank/DDBJ whole genome shotgun (WGS) entry which is preliminary data.</text>
</comment>
<dbReference type="NCBIfam" id="NF002685">
    <property type="entry name" value="PRK02436.1"/>
    <property type="match status" value="1"/>
</dbReference>
<evidence type="ECO:0000259" key="5">
    <source>
        <dbReference type="PROSITE" id="PS51900"/>
    </source>
</evidence>
<dbReference type="Gene3D" id="1.10.150.130">
    <property type="match status" value="1"/>
</dbReference>
<dbReference type="InterPro" id="IPR013762">
    <property type="entry name" value="Integrase-like_cat_sf"/>
</dbReference>
<dbReference type="GO" id="GO:0015074">
    <property type="term" value="P:DNA integration"/>
    <property type="evidence" value="ECO:0007669"/>
    <property type="project" value="InterPro"/>
</dbReference>
<dbReference type="OrthoDB" id="2241487at2"/>
<reference evidence="7" key="1">
    <citation type="submission" date="2016-06" db="EMBL/GenBank/DDBJ databases">
        <authorList>
            <person name="de Vries S.P.W."/>
            <person name="Hadjirin N.F."/>
            <person name="Lay E.M."/>
            <person name="Zadoks R.N."/>
            <person name="Peacock S.J."/>
            <person name="Parkhill J."/>
            <person name="Grant A.J."/>
            <person name="Mcdougall S."/>
            <person name="Holmes M.A."/>
        </authorList>
    </citation>
    <scope>NUCLEOTIDE SEQUENCE [LARGE SCALE GENOMIC DNA]</scope>
    <source>
        <strain evidence="7">NZ1587</strain>
    </source>
</reference>
<dbReference type="STRING" id="1856638.A9Q68_05040"/>
<dbReference type="GO" id="GO:0006310">
    <property type="term" value="P:DNA recombination"/>
    <property type="evidence" value="ECO:0007669"/>
    <property type="project" value="UniProtKB-KW"/>
</dbReference>
<keyword evidence="1 3" id="KW-0238">DNA-binding</keyword>
<evidence type="ECO:0000256" key="1">
    <source>
        <dbReference type="ARBA" id="ARBA00023125"/>
    </source>
</evidence>
<keyword evidence="2" id="KW-0233">DNA recombination</keyword>
<feature type="domain" description="Tyr recombinase" evidence="4">
    <location>
        <begin position="88"/>
        <end position="248"/>
    </location>
</feature>
<dbReference type="GO" id="GO:0003677">
    <property type="term" value="F:DNA binding"/>
    <property type="evidence" value="ECO:0007669"/>
    <property type="project" value="UniProtKB-UniRule"/>
</dbReference>
<gene>
    <name evidence="6" type="ORF">A9Q68_05040</name>
</gene>
<evidence type="ECO:0000256" key="2">
    <source>
        <dbReference type="ARBA" id="ARBA00023172"/>
    </source>
</evidence>
<evidence type="ECO:0000259" key="4">
    <source>
        <dbReference type="PROSITE" id="PS51898"/>
    </source>
</evidence>
<name>A0A1L8MQ58_9STRE</name>
<dbReference type="PROSITE" id="PS51900">
    <property type="entry name" value="CB"/>
    <property type="match status" value="1"/>
</dbReference>
<evidence type="ECO:0000256" key="3">
    <source>
        <dbReference type="PROSITE-ProRule" id="PRU01248"/>
    </source>
</evidence>
<proteinExistence type="predicted"/>
<dbReference type="Pfam" id="PF00589">
    <property type="entry name" value="Phage_integrase"/>
    <property type="match status" value="1"/>
</dbReference>
<dbReference type="SUPFAM" id="SSF56349">
    <property type="entry name" value="DNA breaking-rejoining enzymes"/>
    <property type="match status" value="1"/>
</dbReference>
<evidence type="ECO:0000313" key="7">
    <source>
        <dbReference type="Proteomes" id="UP000182015"/>
    </source>
</evidence>
<dbReference type="Proteomes" id="UP000182015">
    <property type="component" value="Unassembled WGS sequence"/>
</dbReference>
<organism evidence="6 7">
    <name type="scientific">Streptococcus bovimastitidis</name>
    <dbReference type="NCBI Taxonomy" id="1856638"/>
    <lineage>
        <taxon>Bacteria</taxon>
        <taxon>Bacillati</taxon>
        <taxon>Bacillota</taxon>
        <taxon>Bacilli</taxon>
        <taxon>Lactobacillales</taxon>
        <taxon>Streptococcaceae</taxon>
        <taxon>Streptococcus</taxon>
    </lineage>
</organism>
<dbReference type="InterPro" id="IPR002104">
    <property type="entry name" value="Integrase_catalytic"/>
</dbReference>
<dbReference type="EMBL" id="LZDD01000001">
    <property type="protein sequence ID" value="OJF72911.1"/>
    <property type="molecule type" value="Genomic_DNA"/>
</dbReference>
<dbReference type="PROSITE" id="PS51898">
    <property type="entry name" value="TYR_RECOMBINASE"/>
    <property type="match status" value="1"/>
</dbReference>
<feature type="domain" description="Core-binding (CB)" evidence="5">
    <location>
        <begin position="1"/>
        <end position="72"/>
    </location>
</feature>
<dbReference type="AlphaFoldDB" id="A0A1L8MQ58"/>